<evidence type="ECO:0000313" key="2">
    <source>
        <dbReference type="Proteomes" id="UP000288216"/>
    </source>
</evidence>
<protein>
    <submittedName>
        <fullName evidence="1">Uncharacterized protein</fullName>
    </submittedName>
</protein>
<dbReference type="AlphaFoldDB" id="A0A401NGB2"/>
<evidence type="ECO:0000313" key="1">
    <source>
        <dbReference type="EMBL" id="GCB59960.1"/>
    </source>
</evidence>
<organism evidence="1 2">
    <name type="scientific">Scyliorhinus torazame</name>
    <name type="common">Cloudy catshark</name>
    <name type="synonym">Catulus torazame</name>
    <dbReference type="NCBI Taxonomy" id="75743"/>
    <lineage>
        <taxon>Eukaryota</taxon>
        <taxon>Metazoa</taxon>
        <taxon>Chordata</taxon>
        <taxon>Craniata</taxon>
        <taxon>Vertebrata</taxon>
        <taxon>Chondrichthyes</taxon>
        <taxon>Elasmobranchii</taxon>
        <taxon>Galeomorphii</taxon>
        <taxon>Galeoidea</taxon>
        <taxon>Carcharhiniformes</taxon>
        <taxon>Scyliorhinidae</taxon>
        <taxon>Scyliorhinus</taxon>
    </lineage>
</organism>
<sequence length="69" mass="7689">MSLAFGALLLPQVNEEVIESVFHPMIILQNITHADILINWVAARMEVSLHPQLLKSDLDVGCTIHELAE</sequence>
<proteinExistence type="predicted"/>
<accession>A0A401NGB2</accession>
<keyword evidence="2" id="KW-1185">Reference proteome</keyword>
<dbReference type="EMBL" id="BFAA01006169">
    <property type="protein sequence ID" value="GCB59960.1"/>
    <property type="molecule type" value="Genomic_DNA"/>
</dbReference>
<name>A0A401NGB2_SCYTO</name>
<comment type="caution">
    <text evidence="1">The sequence shown here is derived from an EMBL/GenBank/DDBJ whole genome shotgun (WGS) entry which is preliminary data.</text>
</comment>
<gene>
    <name evidence="1" type="ORF">scyTo_0012642</name>
</gene>
<reference evidence="1 2" key="1">
    <citation type="journal article" date="2018" name="Nat. Ecol. Evol.">
        <title>Shark genomes provide insights into elasmobranch evolution and the origin of vertebrates.</title>
        <authorList>
            <person name="Hara Y"/>
            <person name="Yamaguchi K"/>
            <person name="Onimaru K"/>
            <person name="Kadota M"/>
            <person name="Koyanagi M"/>
            <person name="Keeley SD"/>
            <person name="Tatsumi K"/>
            <person name="Tanaka K"/>
            <person name="Motone F"/>
            <person name="Kageyama Y"/>
            <person name="Nozu R"/>
            <person name="Adachi N"/>
            <person name="Nishimura O"/>
            <person name="Nakagawa R"/>
            <person name="Tanegashima C"/>
            <person name="Kiyatake I"/>
            <person name="Matsumoto R"/>
            <person name="Murakumo K"/>
            <person name="Nishida K"/>
            <person name="Terakita A"/>
            <person name="Kuratani S"/>
            <person name="Sato K"/>
            <person name="Hyodo S Kuraku.S."/>
        </authorList>
    </citation>
    <scope>NUCLEOTIDE SEQUENCE [LARGE SCALE GENOMIC DNA]</scope>
</reference>
<dbReference type="Proteomes" id="UP000288216">
    <property type="component" value="Unassembled WGS sequence"/>
</dbReference>